<gene>
    <name evidence="1" type="ORF">KHC33_04140</name>
</gene>
<sequence length="141" mass="15404">MGEERIYGRRVTSIPESTHPSGVKICFDSYTRSSVISTGFNIAHSPGGFLYQASHAIPPISLCISVEVLMNIIRSDLTTEVTAGVTASPQLADKEDRGERIRSYIELHPDVTAADITRSFGVTRQTASRHLSKMRMAHGEG</sequence>
<dbReference type="KEGG" id="mrtj:KHC33_04140"/>
<dbReference type="InterPro" id="IPR036388">
    <property type="entry name" value="WH-like_DNA-bd_sf"/>
</dbReference>
<dbReference type="RefSeq" id="WP_214420502.1">
    <property type="nucleotide sequence ID" value="NZ_CP075546.1"/>
</dbReference>
<name>A0A8E7EI44_9EURY</name>
<dbReference type="EMBL" id="CP075546">
    <property type="protein sequence ID" value="QVV89712.1"/>
    <property type="molecule type" value="Genomic_DNA"/>
</dbReference>
<dbReference type="AlphaFoldDB" id="A0A8E7EI44"/>
<accession>A0A8E7EI44</accession>
<dbReference type="SUPFAM" id="SSF46785">
    <property type="entry name" value="Winged helix' DNA-binding domain"/>
    <property type="match status" value="1"/>
</dbReference>
<keyword evidence="2" id="KW-1185">Reference proteome</keyword>
<dbReference type="Gene3D" id="1.10.10.10">
    <property type="entry name" value="Winged helix-like DNA-binding domain superfamily/Winged helix DNA-binding domain"/>
    <property type="match status" value="1"/>
</dbReference>
<dbReference type="GeneID" id="65096346"/>
<dbReference type="Proteomes" id="UP000680656">
    <property type="component" value="Chromosome"/>
</dbReference>
<reference evidence="1 2" key="1">
    <citation type="submission" date="2021-05" db="EMBL/GenBank/DDBJ databases">
        <title>A novel Methanospirillum isolate from a pyrite-forming mixed culture.</title>
        <authorList>
            <person name="Bunk B."/>
            <person name="Sproer C."/>
            <person name="Spring S."/>
            <person name="Pester M."/>
        </authorList>
    </citation>
    <scope>NUCLEOTIDE SEQUENCE [LARGE SCALE GENOMIC DNA]</scope>
    <source>
        <strain evidence="1 2">J.3.6.1-F.2.7.3</strain>
    </source>
</reference>
<evidence type="ECO:0000313" key="1">
    <source>
        <dbReference type="EMBL" id="QVV89712.1"/>
    </source>
</evidence>
<protein>
    <submittedName>
        <fullName evidence="1">Uncharacterized protein</fullName>
    </submittedName>
</protein>
<evidence type="ECO:0000313" key="2">
    <source>
        <dbReference type="Proteomes" id="UP000680656"/>
    </source>
</evidence>
<organism evidence="1 2">
    <name type="scientific">Methanospirillum purgamenti</name>
    <dbReference type="NCBI Taxonomy" id="2834276"/>
    <lineage>
        <taxon>Archaea</taxon>
        <taxon>Methanobacteriati</taxon>
        <taxon>Methanobacteriota</taxon>
        <taxon>Stenosarchaea group</taxon>
        <taxon>Methanomicrobia</taxon>
        <taxon>Methanomicrobiales</taxon>
        <taxon>Methanospirillaceae</taxon>
        <taxon>Methanospirillum</taxon>
    </lineage>
</organism>
<dbReference type="InterPro" id="IPR036390">
    <property type="entry name" value="WH_DNA-bd_sf"/>
</dbReference>
<proteinExistence type="predicted"/>